<gene>
    <name evidence="7" type="ORF">MKK02DRAFT_21323</name>
</gene>
<sequence length="625" mass="65757">EPYRPACPSPFHLLIPHICPPSYPSSAQNPPLPLPAGLRLGSPPRQAEAFPPPAAVEASNSNGNGNTEEAGPSRPRRREDSPVDRKRKRLEESTGPSGGASSSAPTATERRPKSSSSKSRNTTSSRDPSKPRRGSGNPLWISDDAVSIFTGHRDSVVCLGWNPRNTSLLASGSADGFARLWEFDSPPSSSSSSSSAPSAALATRGPSIAVKHTSIESSRKNVTALAWHPEGSVIATASADGVGRLFTPSGQLQGIMSYGRGALNAIKFSPDGRSVLTAKNDFVVSLWTVGKGYDQIMKRNYDSHTKEVNDVDWLDDTVFATAGNDHTIFIFHTSDKHIRYTLKGHTDDVTRIKWSPSVSATAPAESRLLASVSDDGYVMVWKLPAYPAEKAEKERGGRGGTRSASPVKAGTPGLGPGAGAGAGAGPSSSHGAGPGPGQGPHGLSSESEDYFEGQGKKGKEGIEHCVARLCVVDAENKRLNALEWSPACRDGRMLLAAGAQDSTVKIFDISTGQLLHSLSGLESGTASLTFSPLGIPGFPLGALAAGGWNGQLGVWDVESGEKRGEWEVDLEGDQQGPGILALDWRNDGKQLALGLQNKLVVTVGTDLEGMAQRAKGKKVEKNEKA</sequence>
<dbReference type="SUPFAM" id="SSF50978">
    <property type="entry name" value="WD40 repeat-like"/>
    <property type="match status" value="1"/>
</dbReference>
<dbReference type="Gene3D" id="2.130.10.10">
    <property type="entry name" value="YVTN repeat-like/Quinoprotein amine dehydrogenase"/>
    <property type="match status" value="2"/>
</dbReference>
<comment type="subcellular location">
    <subcellularLocation>
        <location evidence="1">Nucleus</location>
    </subcellularLocation>
</comment>
<feature type="repeat" description="WD" evidence="5">
    <location>
        <begin position="342"/>
        <end position="383"/>
    </location>
</feature>
<dbReference type="EMBL" id="JAKWFO010000016">
    <property type="protein sequence ID" value="KAI9631801.1"/>
    <property type="molecule type" value="Genomic_DNA"/>
</dbReference>
<dbReference type="GO" id="GO:0034967">
    <property type="term" value="C:Set3 complex"/>
    <property type="evidence" value="ECO:0007669"/>
    <property type="project" value="TreeGrafter"/>
</dbReference>
<name>A0AA38LST9_9TREE</name>
<keyword evidence="2 5" id="KW-0853">WD repeat</keyword>
<feature type="compositionally biased region" description="Gly residues" evidence="6">
    <location>
        <begin position="412"/>
        <end position="424"/>
    </location>
</feature>
<feature type="non-terminal residue" evidence="7">
    <location>
        <position position="1"/>
    </location>
</feature>
<dbReference type="GO" id="GO:0003714">
    <property type="term" value="F:transcription corepressor activity"/>
    <property type="evidence" value="ECO:0007669"/>
    <property type="project" value="InterPro"/>
</dbReference>
<dbReference type="PROSITE" id="PS00678">
    <property type="entry name" value="WD_REPEATS_1"/>
    <property type="match status" value="1"/>
</dbReference>
<dbReference type="InterPro" id="IPR001680">
    <property type="entry name" value="WD40_rpt"/>
</dbReference>
<feature type="compositionally biased region" description="Basic and acidic residues" evidence="6">
    <location>
        <begin position="77"/>
        <end position="92"/>
    </location>
</feature>
<accession>A0AA38LST9</accession>
<keyword evidence="8" id="KW-1185">Reference proteome</keyword>
<comment type="caution">
    <text evidence="7">The sequence shown here is derived from an EMBL/GenBank/DDBJ whole genome shotgun (WGS) entry which is preliminary data.</text>
</comment>
<feature type="repeat" description="WD" evidence="5">
    <location>
        <begin position="472"/>
        <end position="517"/>
    </location>
</feature>
<dbReference type="CDD" id="cd00200">
    <property type="entry name" value="WD40"/>
    <property type="match status" value="1"/>
</dbReference>
<proteinExistence type="predicted"/>
<feature type="compositionally biased region" description="Low complexity" evidence="6">
    <location>
        <begin position="114"/>
        <end position="126"/>
    </location>
</feature>
<dbReference type="InterPro" id="IPR019775">
    <property type="entry name" value="WD40_repeat_CS"/>
</dbReference>
<feature type="compositionally biased region" description="Low complexity" evidence="6">
    <location>
        <begin position="93"/>
        <end position="107"/>
    </location>
</feature>
<evidence type="ECO:0000256" key="5">
    <source>
        <dbReference type="PROSITE-ProRule" id="PRU00221"/>
    </source>
</evidence>
<dbReference type="PANTHER" id="PTHR22846:SF2">
    <property type="entry name" value="F-BOX-LIKE_WD REPEAT-CONTAINING PROTEIN EBI"/>
    <property type="match status" value="1"/>
</dbReference>
<dbReference type="PANTHER" id="PTHR22846">
    <property type="entry name" value="WD40 REPEAT PROTEIN"/>
    <property type="match status" value="1"/>
</dbReference>
<dbReference type="RefSeq" id="XP_052941578.1">
    <property type="nucleotide sequence ID" value="XM_053086399.1"/>
</dbReference>
<evidence type="ECO:0000256" key="6">
    <source>
        <dbReference type="SAM" id="MobiDB-lite"/>
    </source>
</evidence>
<dbReference type="GO" id="GO:0006357">
    <property type="term" value="P:regulation of transcription by RNA polymerase II"/>
    <property type="evidence" value="ECO:0007669"/>
    <property type="project" value="TreeGrafter"/>
</dbReference>
<feature type="region of interest" description="Disordered" evidence="6">
    <location>
        <begin position="390"/>
        <end position="456"/>
    </location>
</feature>
<feature type="repeat" description="WD" evidence="5">
    <location>
        <begin position="256"/>
        <end position="289"/>
    </location>
</feature>
<dbReference type="Proteomes" id="UP001164286">
    <property type="component" value="Unassembled WGS sequence"/>
</dbReference>
<keyword evidence="4" id="KW-0539">Nucleus</keyword>
<dbReference type="AlphaFoldDB" id="A0AA38LST9"/>
<evidence type="ECO:0000256" key="4">
    <source>
        <dbReference type="ARBA" id="ARBA00023242"/>
    </source>
</evidence>
<dbReference type="InterPro" id="IPR036322">
    <property type="entry name" value="WD40_repeat_dom_sf"/>
</dbReference>
<evidence type="ECO:0000256" key="2">
    <source>
        <dbReference type="ARBA" id="ARBA00022574"/>
    </source>
</evidence>
<protein>
    <submittedName>
        <fullName evidence="7">WD40-repeat-containing domain protein</fullName>
    </submittedName>
</protein>
<dbReference type="SMART" id="SM00320">
    <property type="entry name" value="WD40"/>
    <property type="match status" value="7"/>
</dbReference>
<dbReference type="PROSITE" id="PS50082">
    <property type="entry name" value="WD_REPEATS_2"/>
    <property type="match status" value="4"/>
</dbReference>
<feature type="region of interest" description="Disordered" evidence="6">
    <location>
        <begin position="19"/>
        <end position="140"/>
    </location>
</feature>
<feature type="repeat" description="WD" evidence="5">
    <location>
        <begin position="149"/>
        <end position="191"/>
    </location>
</feature>
<dbReference type="InterPro" id="IPR045183">
    <property type="entry name" value="Ebi-like"/>
</dbReference>
<keyword evidence="3" id="KW-0677">Repeat</keyword>
<evidence type="ECO:0000313" key="7">
    <source>
        <dbReference type="EMBL" id="KAI9631801.1"/>
    </source>
</evidence>
<dbReference type="InterPro" id="IPR015943">
    <property type="entry name" value="WD40/YVTN_repeat-like_dom_sf"/>
</dbReference>
<organism evidence="7 8">
    <name type="scientific">Dioszegia hungarica</name>
    <dbReference type="NCBI Taxonomy" id="4972"/>
    <lineage>
        <taxon>Eukaryota</taxon>
        <taxon>Fungi</taxon>
        <taxon>Dikarya</taxon>
        <taxon>Basidiomycota</taxon>
        <taxon>Agaricomycotina</taxon>
        <taxon>Tremellomycetes</taxon>
        <taxon>Tremellales</taxon>
        <taxon>Bulleribasidiaceae</taxon>
        <taxon>Dioszegia</taxon>
    </lineage>
</organism>
<dbReference type="PROSITE" id="PS50294">
    <property type="entry name" value="WD_REPEATS_REGION"/>
    <property type="match status" value="2"/>
</dbReference>
<evidence type="ECO:0000256" key="3">
    <source>
        <dbReference type="ARBA" id="ARBA00022737"/>
    </source>
</evidence>
<feature type="compositionally biased region" description="Low complexity" evidence="6">
    <location>
        <begin position="35"/>
        <end position="49"/>
    </location>
</feature>
<reference evidence="7" key="1">
    <citation type="journal article" date="2022" name="G3 (Bethesda)">
        <title>High quality genome of the basidiomycete yeast Dioszegia hungarica PDD-24b-2 isolated from cloud water.</title>
        <authorList>
            <person name="Jarrige D."/>
            <person name="Haridas S."/>
            <person name="Bleykasten-Grosshans C."/>
            <person name="Joly M."/>
            <person name="Nadalig T."/>
            <person name="Sancelme M."/>
            <person name="Vuilleumier S."/>
            <person name="Grigoriev I.V."/>
            <person name="Amato P."/>
            <person name="Bringel F."/>
        </authorList>
    </citation>
    <scope>NUCLEOTIDE SEQUENCE</scope>
    <source>
        <strain evidence="7">PDD-24b-2</strain>
    </source>
</reference>
<evidence type="ECO:0000313" key="8">
    <source>
        <dbReference type="Proteomes" id="UP001164286"/>
    </source>
</evidence>
<dbReference type="Pfam" id="PF00400">
    <property type="entry name" value="WD40"/>
    <property type="match status" value="5"/>
</dbReference>
<evidence type="ECO:0000256" key="1">
    <source>
        <dbReference type="ARBA" id="ARBA00004123"/>
    </source>
</evidence>
<dbReference type="GeneID" id="77725600"/>